<dbReference type="Proteomes" id="UP000283095">
    <property type="component" value="Plasmid pOM18"/>
</dbReference>
<evidence type="ECO:0000313" key="1">
    <source>
        <dbReference type="EMBL" id="AZV45658.1"/>
    </source>
</evidence>
<name>A0A3Q9RT68_9BACI</name>
<dbReference type="EMBL" id="CP026096">
    <property type="protein sequence ID" value="AZV45658.1"/>
    <property type="molecule type" value="Genomic_DNA"/>
</dbReference>
<reference evidence="1 2" key="1">
    <citation type="submission" date="2018-01" db="EMBL/GenBank/DDBJ databases">
        <title>Bacillus asahii Genome sequencing and assembly.</title>
        <authorList>
            <person name="Jiang H."/>
            <person name="Feng Y."/>
            <person name="Zhao F."/>
            <person name="Lin X."/>
        </authorList>
    </citation>
    <scope>NUCLEOTIDE SEQUENCE [LARGE SCALE GENOMIC DNA]</scope>
    <source>
        <strain evidence="1 2">OM18</strain>
        <plasmid evidence="2">pom18</plasmid>
    </source>
</reference>
<organism evidence="1 2">
    <name type="scientific">Peribacillus asahii</name>
    <dbReference type="NCBI Taxonomy" id="228899"/>
    <lineage>
        <taxon>Bacteria</taxon>
        <taxon>Bacillati</taxon>
        <taxon>Bacillota</taxon>
        <taxon>Bacilli</taxon>
        <taxon>Bacillales</taxon>
        <taxon>Bacillaceae</taxon>
        <taxon>Peribacillus</taxon>
    </lineage>
</organism>
<evidence type="ECO:0000313" key="2">
    <source>
        <dbReference type="Proteomes" id="UP000283095"/>
    </source>
</evidence>
<dbReference type="OrthoDB" id="2951377at2"/>
<gene>
    <name evidence="1" type="ORF">BAOM_p005</name>
</gene>
<geneLocation type="plasmid" evidence="2">
    <name>pom18</name>
</geneLocation>
<dbReference type="AlphaFoldDB" id="A0A3Q9RT68"/>
<dbReference type="KEGG" id="pasa:BAOM_p005"/>
<protein>
    <submittedName>
        <fullName evidence="1">Uncharacterized protein</fullName>
    </submittedName>
</protein>
<proteinExistence type="predicted"/>
<accession>A0A3Q9RT68</accession>
<keyword evidence="1" id="KW-0614">Plasmid</keyword>
<sequence length="154" mass="18267">MAEEKKARSQYNWKFKENESKEFYEWFDNQDNIASSLRSVLYHIIELYGNENFLEPTIQKQMFKNAFIFESLKNKDVLSVNHEMIFEESKQSISEGEKEVIEDKNDKVISSETEEDTVNRKIDEVESAEIMKKRSIQHSKEKSNIFKGINKDLL</sequence>
<dbReference type="RefSeq" id="WP_127762716.1">
    <property type="nucleotide sequence ID" value="NZ_CP026096.1"/>
</dbReference>